<proteinExistence type="predicted"/>
<dbReference type="AlphaFoldDB" id="A0A497JIM2"/>
<protein>
    <recommendedName>
        <fullName evidence="2">Rad50/SbcC-type AAA domain-containing protein</fullName>
    </recommendedName>
</protein>
<dbReference type="GO" id="GO:0006302">
    <property type="term" value="P:double-strand break repair"/>
    <property type="evidence" value="ECO:0007669"/>
    <property type="project" value="InterPro"/>
</dbReference>
<dbReference type="Proteomes" id="UP000278031">
    <property type="component" value="Unassembled WGS sequence"/>
</dbReference>
<reference evidence="3 4" key="1">
    <citation type="submission" date="2018-06" db="EMBL/GenBank/DDBJ databases">
        <title>Extensive metabolic versatility and redundancy in microbially diverse, dynamic hydrothermal sediments.</title>
        <authorList>
            <person name="Dombrowski N."/>
            <person name="Teske A."/>
            <person name="Baker B.J."/>
        </authorList>
    </citation>
    <scope>NUCLEOTIDE SEQUENCE [LARGE SCALE GENOMIC DNA]</scope>
    <source>
        <strain evidence="3">B51_G17</strain>
    </source>
</reference>
<dbReference type="InterPro" id="IPR038729">
    <property type="entry name" value="Rad50/SbcC_AAA"/>
</dbReference>
<dbReference type="PANTHER" id="PTHR32114:SF2">
    <property type="entry name" value="ABC TRANSPORTER ABCH.3"/>
    <property type="match status" value="1"/>
</dbReference>
<gene>
    <name evidence="3" type="ORF">DRO04_01255</name>
</gene>
<feature type="non-terminal residue" evidence="3">
    <location>
        <position position="118"/>
    </location>
</feature>
<evidence type="ECO:0000259" key="2">
    <source>
        <dbReference type="Pfam" id="PF13476"/>
    </source>
</evidence>
<organism evidence="3 4">
    <name type="scientific">Candidatus Iainarchaeum sp</name>
    <dbReference type="NCBI Taxonomy" id="3101447"/>
    <lineage>
        <taxon>Archaea</taxon>
        <taxon>Candidatus Iainarchaeota</taxon>
        <taxon>Candidatus Iainarchaeia</taxon>
        <taxon>Candidatus Iainarchaeales</taxon>
        <taxon>Candidatus Iainarchaeaceae</taxon>
        <taxon>Candidatus Iainarchaeum</taxon>
    </lineage>
</organism>
<feature type="domain" description="Rad50/SbcC-type AAA" evidence="2">
    <location>
        <begin position="5"/>
        <end position="110"/>
    </location>
</feature>
<dbReference type="Gene3D" id="3.40.50.300">
    <property type="entry name" value="P-loop containing nucleotide triphosphate hydrolases"/>
    <property type="match status" value="1"/>
</dbReference>
<evidence type="ECO:0000313" key="3">
    <source>
        <dbReference type="EMBL" id="RLG70725.1"/>
    </source>
</evidence>
<sequence length="118" mass="13330">MIERVLLENWRSHLKSEFYFKKGTNILVGAIGSGKSSVMDAISFALFGTFPSLQSKKISLQELILAKPNPADFAKVSLTFSIDNEQYTVERTIYRNRATEAKLYKENKLIAAKPKDVN</sequence>
<accession>A0A497JIM2</accession>
<evidence type="ECO:0000256" key="1">
    <source>
        <dbReference type="ARBA" id="ARBA00023054"/>
    </source>
</evidence>
<dbReference type="PANTHER" id="PTHR32114">
    <property type="entry name" value="ABC TRANSPORTER ABCH.3"/>
    <property type="match status" value="1"/>
</dbReference>
<dbReference type="SUPFAM" id="SSF52540">
    <property type="entry name" value="P-loop containing nucleoside triphosphate hydrolases"/>
    <property type="match status" value="1"/>
</dbReference>
<dbReference type="EMBL" id="QMWP01000036">
    <property type="protein sequence ID" value="RLG70725.1"/>
    <property type="molecule type" value="Genomic_DNA"/>
</dbReference>
<dbReference type="InterPro" id="IPR027417">
    <property type="entry name" value="P-loop_NTPase"/>
</dbReference>
<dbReference type="Pfam" id="PF13476">
    <property type="entry name" value="AAA_23"/>
    <property type="match status" value="1"/>
</dbReference>
<dbReference type="GO" id="GO:0016887">
    <property type="term" value="F:ATP hydrolysis activity"/>
    <property type="evidence" value="ECO:0007669"/>
    <property type="project" value="InterPro"/>
</dbReference>
<keyword evidence="1" id="KW-0175">Coiled coil</keyword>
<name>A0A497JIM2_9ARCH</name>
<comment type="caution">
    <text evidence="3">The sequence shown here is derived from an EMBL/GenBank/DDBJ whole genome shotgun (WGS) entry which is preliminary data.</text>
</comment>
<evidence type="ECO:0000313" key="4">
    <source>
        <dbReference type="Proteomes" id="UP000278031"/>
    </source>
</evidence>